<feature type="region of interest" description="Disordered" evidence="1">
    <location>
        <begin position="223"/>
        <end position="256"/>
    </location>
</feature>
<feature type="compositionally biased region" description="Low complexity" evidence="1">
    <location>
        <begin position="223"/>
        <end position="238"/>
    </location>
</feature>
<dbReference type="InterPro" id="IPR003609">
    <property type="entry name" value="Pan_app"/>
</dbReference>
<dbReference type="AlphaFoldDB" id="A0AAE0NX89"/>
<feature type="domain" description="Apple" evidence="4">
    <location>
        <begin position="62"/>
        <end position="98"/>
    </location>
</feature>
<evidence type="ECO:0000256" key="1">
    <source>
        <dbReference type="SAM" id="MobiDB-lite"/>
    </source>
</evidence>
<feature type="compositionally biased region" description="Gly residues" evidence="1">
    <location>
        <begin position="21"/>
        <end position="37"/>
    </location>
</feature>
<accession>A0AAE0NX89</accession>
<dbReference type="Pfam" id="PF14295">
    <property type="entry name" value="PAN_4"/>
    <property type="match status" value="1"/>
</dbReference>
<comment type="caution">
    <text evidence="5">The sequence shown here is derived from an EMBL/GenBank/DDBJ whole genome shotgun (WGS) entry which is preliminary data.</text>
</comment>
<feature type="compositionally biased region" description="Polar residues" evidence="1">
    <location>
        <begin position="427"/>
        <end position="449"/>
    </location>
</feature>
<dbReference type="EMBL" id="JAULSW010000002">
    <property type="protein sequence ID" value="KAK3389326.1"/>
    <property type="molecule type" value="Genomic_DNA"/>
</dbReference>
<feature type="compositionally biased region" description="Low complexity" evidence="1">
    <location>
        <begin position="411"/>
        <end position="426"/>
    </location>
</feature>
<keyword evidence="2" id="KW-0472">Membrane</keyword>
<feature type="region of interest" description="Disordered" evidence="1">
    <location>
        <begin position="378"/>
        <end position="508"/>
    </location>
</feature>
<dbReference type="Gene3D" id="3.50.4.10">
    <property type="entry name" value="Hepatocyte Growth Factor"/>
    <property type="match status" value="1"/>
</dbReference>
<name>A0AAE0NX89_9PEZI</name>
<organism evidence="5 6">
    <name type="scientific">Podospora didyma</name>
    <dbReference type="NCBI Taxonomy" id="330526"/>
    <lineage>
        <taxon>Eukaryota</taxon>
        <taxon>Fungi</taxon>
        <taxon>Dikarya</taxon>
        <taxon>Ascomycota</taxon>
        <taxon>Pezizomycotina</taxon>
        <taxon>Sordariomycetes</taxon>
        <taxon>Sordariomycetidae</taxon>
        <taxon>Sordariales</taxon>
        <taxon>Podosporaceae</taxon>
        <taxon>Podospora</taxon>
    </lineage>
</organism>
<protein>
    <recommendedName>
        <fullName evidence="3 4">Apple domain-containing protein</fullName>
    </recommendedName>
</protein>
<dbReference type="Proteomes" id="UP001285441">
    <property type="component" value="Unassembled WGS sequence"/>
</dbReference>
<evidence type="ECO:0000256" key="2">
    <source>
        <dbReference type="SAM" id="Phobius"/>
    </source>
</evidence>
<feature type="transmembrane region" description="Helical" evidence="2">
    <location>
        <begin position="347"/>
        <end position="370"/>
    </location>
</feature>
<feature type="compositionally biased region" description="Basic and acidic residues" evidence="1">
    <location>
        <begin position="1"/>
        <end position="20"/>
    </location>
</feature>
<gene>
    <name evidence="5" type="ORF">B0H63DRAFT_390740</name>
</gene>
<dbReference type="Pfam" id="PF00024">
    <property type="entry name" value="PAN_1"/>
    <property type="match status" value="1"/>
</dbReference>
<reference evidence="5" key="1">
    <citation type="journal article" date="2023" name="Mol. Phylogenet. Evol.">
        <title>Genome-scale phylogeny and comparative genomics of the fungal order Sordariales.</title>
        <authorList>
            <person name="Hensen N."/>
            <person name="Bonometti L."/>
            <person name="Westerberg I."/>
            <person name="Brannstrom I.O."/>
            <person name="Guillou S."/>
            <person name="Cros-Aarteil S."/>
            <person name="Calhoun S."/>
            <person name="Haridas S."/>
            <person name="Kuo A."/>
            <person name="Mondo S."/>
            <person name="Pangilinan J."/>
            <person name="Riley R."/>
            <person name="LaButti K."/>
            <person name="Andreopoulos B."/>
            <person name="Lipzen A."/>
            <person name="Chen C."/>
            <person name="Yan M."/>
            <person name="Daum C."/>
            <person name="Ng V."/>
            <person name="Clum A."/>
            <person name="Steindorff A."/>
            <person name="Ohm R.A."/>
            <person name="Martin F."/>
            <person name="Silar P."/>
            <person name="Natvig D.O."/>
            <person name="Lalanne C."/>
            <person name="Gautier V."/>
            <person name="Ament-Velasquez S.L."/>
            <person name="Kruys A."/>
            <person name="Hutchinson M.I."/>
            <person name="Powell A.J."/>
            <person name="Barry K."/>
            <person name="Miller A.N."/>
            <person name="Grigoriev I.V."/>
            <person name="Debuchy R."/>
            <person name="Gladieux P."/>
            <person name="Hiltunen Thoren M."/>
            <person name="Johannesson H."/>
        </authorList>
    </citation>
    <scope>NUCLEOTIDE SEQUENCE</scope>
    <source>
        <strain evidence="5">CBS 232.78</strain>
    </source>
</reference>
<evidence type="ECO:0000259" key="4">
    <source>
        <dbReference type="Pfam" id="PF14295"/>
    </source>
</evidence>
<feature type="compositionally biased region" description="Polar residues" evidence="1">
    <location>
        <begin position="497"/>
        <end position="508"/>
    </location>
</feature>
<keyword evidence="2" id="KW-1133">Transmembrane helix</keyword>
<feature type="compositionally biased region" description="Basic and acidic residues" evidence="1">
    <location>
        <begin position="486"/>
        <end position="495"/>
    </location>
</feature>
<evidence type="ECO:0000259" key="3">
    <source>
        <dbReference type="Pfam" id="PF00024"/>
    </source>
</evidence>
<feature type="domain" description="Apple" evidence="3">
    <location>
        <begin position="153"/>
        <end position="214"/>
    </location>
</feature>
<proteinExistence type="predicted"/>
<feature type="region of interest" description="Disordered" evidence="1">
    <location>
        <begin position="1"/>
        <end position="45"/>
    </location>
</feature>
<evidence type="ECO:0000313" key="5">
    <source>
        <dbReference type="EMBL" id="KAK3389326.1"/>
    </source>
</evidence>
<feature type="region of interest" description="Disordered" evidence="1">
    <location>
        <begin position="272"/>
        <end position="305"/>
    </location>
</feature>
<evidence type="ECO:0000313" key="6">
    <source>
        <dbReference type="Proteomes" id="UP001285441"/>
    </source>
</evidence>
<keyword evidence="2" id="KW-0812">Transmembrane</keyword>
<feature type="compositionally biased region" description="Low complexity" evidence="1">
    <location>
        <begin position="378"/>
        <end position="387"/>
    </location>
</feature>
<reference evidence="5" key="2">
    <citation type="submission" date="2023-06" db="EMBL/GenBank/DDBJ databases">
        <authorList>
            <consortium name="Lawrence Berkeley National Laboratory"/>
            <person name="Haridas S."/>
            <person name="Hensen N."/>
            <person name="Bonometti L."/>
            <person name="Westerberg I."/>
            <person name="Brannstrom I.O."/>
            <person name="Guillou S."/>
            <person name="Cros-Aarteil S."/>
            <person name="Calhoun S."/>
            <person name="Kuo A."/>
            <person name="Mondo S."/>
            <person name="Pangilinan J."/>
            <person name="Riley R."/>
            <person name="LaButti K."/>
            <person name="Andreopoulos B."/>
            <person name="Lipzen A."/>
            <person name="Chen C."/>
            <person name="Yanf M."/>
            <person name="Daum C."/>
            <person name="Ng V."/>
            <person name="Clum A."/>
            <person name="Steindorff A."/>
            <person name="Ohm R."/>
            <person name="Martin F."/>
            <person name="Silar P."/>
            <person name="Natvig D."/>
            <person name="Lalanne C."/>
            <person name="Gautier V."/>
            <person name="Ament-velasquez S.L."/>
            <person name="Kruys A."/>
            <person name="Hutchinson M.I."/>
            <person name="Powell A.J."/>
            <person name="Barry K."/>
            <person name="Miller A.N."/>
            <person name="Grigoriev I.V."/>
            <person name="Debuchy R."/>
            <person name="Gladieux P."/>
            <person name="Thoren M.H."/>
            <person name="Johannesson H."/>
        </authorList>
    </citation>
    <scope>NUCLEOTIDE SEQUENCE</scope>
    <source>
        <strain evidence="5">CBS 232.78</strain>
    </source>
</reference>
<sequence length="508" mass="51977">MHQRKSHIEIERARVLRRQDNGGGDGGRGRGGGGGGNNAPCPQGNGTTIGTVQQFTVLCNSNLDGAVLERMDAFDLTTCADLCSSFHPRCDGISYDGSRCTLRQNINFDGTRPARRFDAAVASFPGATSNCPTLSGTQQIQNTNYSVMCGFIFAGSDLGQNFAPTFQDCMGQCSATTGCQAISFDASQNQGFKNCYLKSAVTDQSNIAPDQGIDSAMLATQPTTAAAATPAPAAPTTADPGVATIPLPQPATTSPGGGIVFFTPPGGGSPVAAPAPAVTSPSSIGATDAATSSAPAAATSSSSDTLLLPGLSPSPSTGGLPPFFFPTSIGGGGGVATVTPEASSPNAWIAAPVVGSVAAIALIVISFIMLKRRRAGAARNGSVSSSSDRSDRPTVSKPTPIVSSLFTTWLPGSPGRRGSNNSSTRNKMGNFSEVTGKQSPSGSRNSMRNSVAGFLQPGGGKGMERLDDIEEDAASKRESNSATPHYELRNGKAELRNSLNGLGQNRWS</sequence>
<keyword evidence="6" id="KW-1185">Reference proteome</keyword>